<name>A0A9P6U4T7_9FUNG</name>
<gene>
    <name evidence="2" type="ORF">DFQ27_003962</name>
</gene>
<feature type="compositionally biased region" description="Basic residues" evidence="1">
    <location>
        <begin position="546"/>
        <end position="567"/>
    </location>
</feature>
<feature type="compositionally biased region" description="Basic and acidic residues" evidence="1">
    <location>
        <begin position="454"/>
        <end position="469"/>
    </location>
</feature>
<reference evidence="2" key="1">
    <citation type="journal article" date="2020" name="Fungal Divers.">
        <title>Resolving the Mortierellaceae phylogeny through synthesis of multi-gene phylogenetics and phylogenomics.</title>
        <authorList>
            <person name="Vandepol N."/>
            <person name="Liber J."/>
            <person name="Desiro A."/>
            <person name="Na H."/>
            <person name="Kennedy M."/>
            <person name="Barry K."/>
            <person name="Grigoriev I.V."/>
            <person name="Miller A.N."/>
            <person name="O'Donnell K."/>
            <person name="Stajich J.E."/>
            <person name="Bonito G."/>
        </authorList>
    </citation>
    <scope>NUCLEOTIDE SEQUENCE</scope>
    <source>
        <strain evidence="2">BC1065</strain>
    </source>
</reference>
<proteinExistence type="predicted"/>
<feature type="region of interest" description="Disordered" evidence="1">
    <location>
        <begin position="432"/>
        <end position="591"/>
    </location>
</feature>
<dbReference type="EMBL" id="JAAAJB010000277">
    <property type="protein sequence ID" value="KAG0259636.1"/>
    <property type="molecule type" value="Genomic_DNA"/>
</dbReference>
<feature type="compositionally biased region" description="Low complexity" evidence="1">
    <location>
        <begin position="220"/>
        <end position="267"/>
    </location>
</feature>
<feature type="compositionally biased region" description="Low complexity" evidence="1">
    <location>
        <begin position="396"/>
        <end position="407"/>
    </location>
</feature>
<dbReference type="Proteomes" id="UP000807716">
    <property type="component" value="Unassembled WGS sequence"/>
</dbReference>
<feature type="compositionally biased region" description="Polar residues" evidence="1">
    <location>
        <begin position="477"/>
        <end position="487"/>
    </location>
</feature>
<keyword evidence="3" id="KW-1185">Reference proteome</keyword>
<feature type="compositionally biased region" description="Polar residues" evidence="1">
    <location>
        <begin position="509"/>
        <end position="529"/>
    </location>
</feature>
<feature type="region of interest" description="Disordered" evidence="1">
    <location>
        <begin position="218"/>
        <end position="269"/>
    </location>
</feature>
<evidence type="ECO:0000313" key="2">
    <source>
        <dbReference type="EMBL" id="KAG0259636.1"/>
    </source>
</evidence>
<accession>A0A9P6U4T7</accession>
<protein>
    <submittedName>
        <fullName evidence="2">Uncharacterized protein</fullName>
    </submittedName>
</protein>
<feature type="region of interest" description="Disordered" evidence="1">
    <location>
        <begin position="175"/>
        <end position="198"/>
    </location>
</feature>
<comment type="caution">
    <text evidence="2">The sequence shown here is derived from an EMBL/GenBank/DDBJ whole genome shotgun (WGS) entry which is preliminary data.</text>
</comment>
<dbReference type="OrthoDB" id="2442639at2759"/>
<evidence type="ECO:0000313" key="3">
    <source>
        <dbReference type="Proteomes" id="UP000807716"/>
    </source>
</evidence>
<organism evidence="2 3">
    <name type="scientific">Actinomortierella ambigua</name>
    <dbReference type="NCBI Taxonomy" id="1343610"/>
    <lineage>
        <taxon>Eukaryota</taxon>
        <taxon>Fungi</taxon>
        <taxon>Fungi incertae sedis</taxon>
        <taxon>Mucoromycota</taxon>
        <taxon>Mortierellomycotina</taxon>
        <taxon>Mortierellomycetes</taxon>
        <taxon>Mortierellales</taxon>
        <taxon>Mortierellaceae</taxon>
        <taxon>Actinomortierella</taxon>
    </lineage>
</organism>
<dbReference type="AlphaFoldDB" id="A0A9P6U4T7"/>
<evidence type="ECO:0000256" key="1">
    <source>
        <dbReference type="SAM" id="MobiDB-lite"/>
    </source>
</evidence>
<sequence>MAMTSTSERPVPYVFYDGEETDDMTPARLISPSRAVAFVYYDGDSDSEKTPATPRQSPFGRKTALQKLACGLCFNPVKTASTDYHDLVHTPGDELEAAAEGENPYFLTTEDIQAAGIEAEQALVVPRGAPVFEVTVEETLHDDASVAFAAYAAALESEEDEDDVKVDAVVTAEATEESTALSAPSTPASVRISPSPSSSVALSTTVAAGAHVPVVTTSHSNTSVQTASSTSTTTGAATTATTSTPTSSATSSPKQTVASSAPSSPSPLIDRLNKFKKMLNTRSPSSSFKVDSLQVSEPVDIVAPALAPNTKETVSHRDVKVQIRPATTTTTRTEDLDATPAKTTTTTTTTTTTKIDGGETIVRIVKERHSVERLDTPLLLGSSVSSSEDMKPDEVSLLSSTAPSSLPVEWTRQSTPAPVMTTFAQVPPLPATEDMALAGTPPSQSSVHPLDAPAPKKEQWYRRPLEIRKGSKHKSSAVGSDNNSGGKQQQQQQQQQQQKSVPINKAKRTSSTMSSTTAEGASEPGSLTSIHEHMVQAAPPPEEKSTRRKSVMKKIGKILNHTTKRRQGSMVLEGTANFSEEPQSMDRRSSF</sequence>
<feature type="region of interest" description="Disordered" evidence="1">
    <location>
        <begin position="382"/>
        <end position="411"/>
    </location>
</feature>
<feature type="compositionally biased region" description="Low complexity" evidence="1">
    <location>
        <begin position="488"/>
        <end position="498"/>
    </location>
</feature>